<reference evidence="1 2" key="1">
    <citation type="submission" date="2019-03" db="EMBL/GenBank/DDBJ databases">
        <title>Complete genome assembly of MDR B. fragilis.</title>
        <authorList>
            <person name="Sydenham T.V."/>
            <person name="Hasman H."/>
            <person name="Justesen U.S."/>
        </authorList>
    </citation>
    <scope>NUCLEOTIDE SEQUENCE [LARGE SCALE GENOMIC DNA]</scope>
    <source>
        <strain evidence="1 2">DCMOUH0067B</strain>
    </source>
</reference>
<accession>A0AAP9D0F0</accession>
<organism evidence="1 2">
    <name type="scientific">Bacteroides fragilis</name>
    <dbReference type="NCBI Taxonomy" id="817"/>
    <lineage>
        <taxon>Bacteria</taxon>
        <taxon>Pseudomonadati</taxon>
        <taxon>Bacteroidota</taxon>
        <taxon>Bacteroidia</taxon>
        <taxon>Bacteroidales</taxon>
        <taxon>Bacteroidaceae</taxon>
        <taxon>Bacteroides</taxon>
    </lineage>
</organism>
<dbReference type="AlphaFoldDB" id="A0AAP9D0F0"/>
<proteinExistence type="predicted"/>
<dbReference type="Proteomes" id="UP000028294">
    <property type="component" value="Chromosome"/>
</dbReference>
<name>A0AAP9D0F0_BACFG</name>
<evidence type="ECO:0000313" key="1">
    <source>
        <dbReference type="EMBL" id="QCQ37980.1"/>
    </source>
</evidence>
<gene>
    <name evidence="1" type="ORF">IA74_018780</name>
</gene>
<sequence>MKYINKDDMQGLIVYEARTLHLASSIDSLVWVKQITGIDNTKKGGYSLIGNFVSDNRYDTNTIYIAKFERIESKQYTFNHYVLFQLNEDYEVRIKKVILNVVIHGDKDRICNSKLNWAEELKEDVKKNL</sequence>
<protein>
    <submittedName>
        <fullName evidence="1">Uncharacterized protein</fullName>
    </submittedName>
</protein>
<evidence type="ECO:0000313" key="2">
    <source>
        <dbReference type="Proteomes" id="UP000028294"/>
    </source>
</evidence>
<dbReference type="RefSeq" id="WP_137569144.1">
    <property type="nucleotide sequence ID" value="NZ_CP036553.1"/>
</dbReference>
<dbReference type="EMBL" id="CP036553">
    <property type="protein sequence ID" value="QCQ37980.1"/>
    <property type="molecule type" value="Genomic_DNA"/>
</dbReference>